<dbReference type="AlphaFoldDB" id="A0A1N7CXB4"/>
<evidence type="ECO:0000313" key="1">
    <source>
        <dbReference type="EMBL" id="SIR68127.1"/>
    </source>
</evidence>
<evidence type="ECO:0000313" key="2">
    <source>
        <dbReference type="Proteomes" id="UP000186914"/>
    </source>
</evidence>
<organism evidence="1 2">
    <name type="scientific">Haladaptatus litoreus</name>
    <dbReference type="NCBI Taxonomy" id="553468"/>
    <lineage>
        <taxon>Archaea</taxon>
        <taxon>Methanobacteriati</taxon>
        <taxon>Methanobacteriota</taxon>
        <taxon>Stenosarchaea group</taxon>
        <taxon>Halobacteria</taxon>
        <taxon>Halobacteriales</taxon>
        <taxon>Haladaptataceae</taxon>
        <taxon>Haladaptatus</taxon>
    </lineage>
</organism>
<accession>A0A1N7CXB4</accession>
<dbReference type="EMBL" id="FTNO01000003">
    <property type="protein sequence ID" value="SIR68127.1"/>
    <property type="molecule type" value="Genomic_DNA"/>
</dbReference>
<protein>
    <submittedName>
        <fullName evidence="1">Uncharacterized protein</fullName>
    </submittedName>
</protein>
<proteinExistence type="predicted"/>
<sequence>MAVLFTLTAPSIGTGSRIRPESAPVRQCASVIVNLFELYSWRVSSGSLREPDDRYASETMVM</sequence>
<gene>
    <name evidence="1" type="ORF">SAMN05421858_3316</name>
</gene>
<keyword evidence="2" id="KW-1185">Reference proteome</keyword>
<name>A0A1N7CXB4_9EURY</name>
<dbReference type="Proteomes" id="UP000186914">
    <property type="component" value="Unassembled WGS sequence"/>
</dbReference>
<reference evidence="2" key="1">
    <citation type="submission" date="2017-01" db="EMBL/GenBank/DDBJ databases">
        <authorList>
            <person name="Varghese N."/>
            <person name="Submissions S."/>
        </authorList>
    </citation>
    <scope>NUCLEOTIDE SEQUENCE [LARGE SCALE GENOMIC DNA]</scope>
    <source>
        <strain evidence="2">CGMCC 1.7737</strain>
    </source>
</reference>